<dbReference type="NCBIfam" id="NF040718">
    <property type="entry name" value="BcsP_of_Ic"/>
    <property type="match status" value="1"/>
</dbReference>
<dbReference type="EMBL" id="CP021108">
    <property type="protein sequence ID" value="ARP79414.1"/>
    <property type="molecule type" value="Genomic_DNA"/>
</dbReference>
<proteinExistence type="predicted"/>
<dbReference type="STRING" id="1416806.CAL12_00300"/>
<sequence length="190" mass="19201">MHPDEDNDIARLYAQFGGEPAGYQEIATLAAASQARARWPMLTAIDPLRPVAAPAVGADDAAVLAQAARPAAEAADGAEVVPVRPRPQFIPPSPKPFSREVPRAFVIPQAPEPAAGLSTGEPAANEHVAAPAAAAASAPAALPPLPSASDAMPAPATGAQPDPLRRLVANSASGPASPGLPDLFKRLLSS</sequence>
<feature type="compositionally biased region" description="Pro residues" evidence="1">
    <location>
        <begin position="84"/>
        <end position="95"/>
    </location>
</feature>
<dbReference type="Pfam" id="PF10945">
    <property type="entry name" value="CBP_BcsR"/>
    <property type="match status" value="1"/>
</dbReference>
<protein>
    <recommendedName>
        <fullName evidence="4">Cellulose biosynthesis protein BcsR</fullName>
    </recommendedName>
</protein>
<dbReference type="AlphaFoldDB" id="A0A1W6YEI6"/>
<reference evidence="2 3" key="1">
    <citation type="submission" date="2017-05" db="EMBL/GenBank/DDBJ databases">
        <title>Complete and WGS of Bordetella genogroups.</title>
        <authorList>
            <person name="Spilker T."/>
            <person name="LiPuma J."/>
        </authorList>
    </citation>
    <scope>NUCLEOTIDE SEQUENCE [LARGE SCALE GENOMIC DNA]</scope>
    <source>
        <strain evidence="2 3">AU19157</strain>
    </source>
</reference>
<dbReference type="KEGG" id="bgv:CAL12_00300"/>
<accession>A0A1W6YEI6</accession>
<evidence type="ECO:0000313" key="3">
    <source>
        <dbReference type="Proteomes" id="UP000194151"/>
    </source>
</evidence>
<dbReference type="OrthoDB" id="8812063at2"/>
<gene>
    <name evidence="2" type="ORF">CAL12_00300</name>
</gene>
<dbReference type="RefSeq" id="WP_086062650.1">
    <property type="nucleotide sequence ID" value="NZ_CP021108.1"/>
</dbReference>
<feature type="compositionally biased region" description="Low complexity" evidence="1">
    <location>
        <begin position="122"/>
        <end position="140"/>
    </location>
</feature>
<feature type="region of interest" description="Disordered" evidence="1">
    <location>
        <begin position="69"/>
        <end position="97"/>
    </location>
</feature>
<organism evidence="2 3">
    <name type="scientific">Bordetella genomosp. 8</name>
    <dbReference type="NCBI Taxonomy" id="1416806"/>
    <lineage>
        <taxon>Bacteria</taxon>
        <taxon>Pseudomonadati</taxon>
        <taxon>Pseudomonadota</taxon>
        <taxon>Betaproteobacteria</taxon>
        <taxon>Burkholderiales</taxon>
        <taxon>Alcaligenaceae</taxon>
        <taxon>Bordetella</taxon>
    </lineage>
</organism>
<feature type="compositionally biased region" description="Low complexity" evidence="1">
    <location>
        <begin position="147"/>
        <end position="156"/>
    </location>
</feature>
<keyword evidence="3" id="KW-1185">Reference proteome</keyword>
<dbReference type="Proteomes" id="UP000194151">
    <property type="component" value="Chromosome"/>
</dbReference>
<dbReference type="InterPro" id="IPR024487">
    <property type="entry name" value="CBP_BcsR"/>
</dbReference>
<evidence type="ECO:0000313" key="2">
    <source>
        <dbReference type="EMBL" id="ARP79414.1"/>
    </source>
</evidence>
<evidence type="ECO:0008006" key="4">
    <source>
        <dbReference type="Google" id="ProtNLM"/>
    </source>
</evidence>
<feature type="compositionally biased region" description="Low complexity" evidence="1">
    <location>
        <begin position="69"/>
        <end position="83"/>
    </location>
</feature>
<name>A0A1W6YEI6_9BORD</name>
<evidence type="ECO:0000256" key="1">
    <source>
        <dbReference type="SAM" id="MobiDB-lite"/>
    </source>
</evidence>
<feature type="region of interest" description="Disordered" evidence="1">
    <location>
        <begin position="110"/>
        <end position="190"/>
    </location>
</feature>